<dbReference type="EMBL" id="FPJG01000006">
    <property type="protein sequence ID" value="SFW92086.1"/>
    <property type="molecule type" value="Genomic_DNA"/>
</dbReference>
<dbReference type="Proteomes" id="UP000182740">
    <property type="component" value="Unassembled WGS sequence"/>
</dbReference>
<name>A0A1K1T6E8_9PSEU</name>
<protein>
    <submittedName>
        <fullName evidence="1">Uncharacterized protein</fullName>
    </submittedName>
</protein>
<dbReference type="RefSeq" id="WP_072481404.1">
    <property type="nucleotide sequence ID" value="NZ_FPJG01000006.1"/>
</dbReference>
<sequence length="80" mass="8797">MPALRSRHPLTFDVYPATYDFTVYEARTGTSLAAFSLPGDDAVAQSWPSSANVVGSEHFGPHIKPATFTTQVRDLITRTR</sequence>
<evidence type="ECO:0000313" key="2">
    <source>
        <dbReference type="Proteomes" id="UP000182740"/>
    </source>
</evidence>
<gene>
    <name evidence="1" type="ORF">SAMN04489730_8376</name>
</gene>
<keyword evidence="2" id="KW-1185">Reference proteome</keyword>
<organism evidence="1 2">
    <name type="scientific">Amycolatopsis australiensis</name>
    <dbReference type="NCBI Taxonomy" id="546364"/>
    <lineage>
        <taxon>Bacteria</taxon>
        <taxon>Bacillati</taxon>
        <taxon>Actinomycetota</taxon>
        <taxon>Actinomycetes</taxon>
        <taxon>Pseudonocardiales</taxon>
        <taxon>Pseudonocardiaceae</taxon>
        <taxon>Amycolatopsis</taxon>
    </lineage>
</organism>
<dbReference type="OrthoDB" id="4204381at2"/>
<accession>A0A1K1T6E8</accession>
<reference evidence="2" key="1">
    <citation type="submission" date="2016-11" db="EMBL/GenBank/DDBJ databases">
        <authorList>
            <person name="Varghese N."/>
            <person name="Submissions S."/>
        </authorList>
    </citation>
    <scope>NUCLEOTIDE SEQUENCE [LARGE SCALE GENOMIC DNA]</scope>
    <source>
        <strain evidence="2">DSM 44671</strain>
    </source>
</reference>
<dbReference type="AlphaFoldDB" id="A0A1K1T6E8"/>
<proteinExistence type="predicted"/>
<evidence type="ECO:0000313" key="1">
    <source>
        <dbReference type="EMBL" id="SFW92086.1"/>
    </source>
</evidence>